<evidence type="ECO:0000313" key="2">
    <source>
        <dbReference type="EMBL" id="PVE56780.1"/>
    </source>
</evidence>
<proteinExistence type="predicted"/>
<keyword evidence="1" id="KW-0812">Transmembrane</keyword>
<gene>
    <name evidence="2" type="ORF">DC430_03160</name>
</gene>
<feature type="transmembrane region" description="Helical" evidence="1">
    <location>
        <begin position="27"/>
        <end position="45"/>
    </location>
</feature>
<reference evidence="2 3" key="1">
    <citation type="submission" date="2018-04" db="EMBL/GenBank/DDBJ databases">
        <authorList>
            <person name="Hagen T."/>
        </authorList>
    </citation>
    <scope>NUCLEOTIDE SEQUENCE [LARGE SCALE GENOMIC DNA]</scope>
    <source>
        <strain evidence="2 3">TPD7009</strain>
    </source>
</reference>
<dbReference type="RefSeq" id="WP_116492170.1">
    <property type="nucleotide sequence ID" value="NZ_QDFR01000001.1"/>
</dbReference>
<keyword evidence="1" id="KW-0472">Membrane</keyword>
<evidence type="ECO:0000256" key="1">
    <source>
        <dbReference type="SAM" id="Phobius"/>
    </source>
</evidence>
<comment type="caution">
    <text evidence="2">The sequence shown here is derived from an EMBL/GenBank/DDBJ whole genome shotgun (WGS) entry which is preliminary data.</text>
</comment>
<evidence type="ECO:0008006" key="4">
    <source>
        <dbReference type="Google" id="ProtNLM"/>
    </source>
</evidence>
<evidence type="ECO:0000313" key="3">
    <source>
        <dbReference type="Proteomes" id="UP000244335"/>
    </source>
</evidence>
<dbReference type="AlphaFoldDB" id="A0AA92HAV1"/>
<dbReference type="Proteomes" id="UP000244335">
    <property type="component" value="Unassembled WGS sequence"/>
</dbReference>
<organism evidence="2 3">
    <name type="scientific">Rhizobium rhizogenes</name>
    <name type="common">Agrobacterium rhizogenes</name>
    <dbReference type="NCBI Taxonomy" id="359"/>
    <lineage>
        <taxon>Bacteria</taxon>
        <taxon>Pseudomonadati</taxon>
        <taxon>Pseudomonadota</taxon>
        <taxon>Alphaproteobacteria</taxon>
        <taxon>Hyphomicrobiales</taxon>
        <taxon>Rhizobiaceae</taxon>
        <taxon>Rhizobium/Agrobacterium group</taxon>
        <taxon>Rhizobium</taxon>
    </lineage>
</organism>
<accession>A0AA92HAV1</accession>
<name>A0AA92HAV1_RHIRH</name>
<sequence>MIVGIVLTVSLLLFLMAFPRHLKPVVAALAVVWACLGGWVLFDWVRSGERLEKIIATAAYDPTCRDENAPIRVSFQNTNDVAVERLTYTLEGFEPAFRAPISLEAYQPNERRLGPHESYAACRPFRLRSNEQADPARLEWRVTVNSADFE</sequence>
<protein>
    <recommendedName>
        <fullName evidence="4">Multidrug transporter</fullName>
    </recommendedName>
</protein>
<keyword evidence="1" id="KW-1133">Transmembrane helix</keyword>
<dbReference type="EMBL" id="QDFR01000001">
    <property type="protein sequence ID" value="PVE56780.1"/>
    <property type="molecule type" value="Genomic_DNA"/>
</dbReference>